<organism evidence="2 3">
    <name type="scientific">Vibrio anguillarum</name>
    <name type="common">Listonella anguillarum</name>
    <dbReference type="NCBI Taxonomy" id="55601"/>
    <lineage>
        <taxon>Bacteria</taxon>
        <taxon>Pseudomonadati</taxon>
        <taxon>Pseudomonadota</taxon>
        <taxon>Gammaproteobacteria</taxon>
        <taxon>Vibrionales</taxon>
        <taxon>Vibrionaceae</taxon>
        <taxon>Vibrio</taxon>
    </lineage>
</organism>
<keyword evidence="1" id="KW-1133">Transmembrane helix</keyword>
<feature type="transmembrane region" description="Helical" evidence="1">
    <location>
        <begin position="31"/>
        <end position="48"/>
    </location>
</feature>
<dbReference type="PROSITE" id="PS51257">
    <property type="entry name" value="PROKAR_LIPOPROTEIN"/>
    <property type="match status" value="1"/>
</dbReference>
<evidence type="ECO:0000313" key="3">
    <source>
        <dbReference type="Proteomes" id="UP000722957"/>
    </source>
</evidence>
<dbReference type="Proteomes" id="UP000722957">
    <property type="component" value="Unassembled WGS sequence"/>
</dbReference>
<name>A0A1Y0NWZ6_VIBAN</name>
<comment type="caution">
    <text evidence="2">The sequence shown here is derived from an EMBL/GenBank/DDBJ whole genome shotgun (WGS) entry which is preliminary data.</text>
</comment>
<evidence type="ECO:0000256" key="1">
    <source>
        <dbReference type="SAM" id="Phobius"/>
    </source>
</evidence>
<evidence type="ECO:0000313" key="2">
    <source>
        <dbReference type="EMBL" id="MBF4272935.1"/>
    </source>
</evidence>
<keyword evidence="1" id="KW-0472">Membrane</keyword>
<sequence>MKIAIITYLLFALAGLSCLVAGVYVLHGQGYALIASGIAFLLMSFFISRGLRSQLPSTGGFVQNKKAE</sequence>
<gene>
    <name evidence="2" type="ORF">EAY07_12985</name>
</gene>
<keyword evidence="1" id="KW-0812">Transmembrane</keyword>
<reference evidence="2 3" key="1">
    <citation type="journal article" date="2021" name="PeerJ">
        <title>Analysis of 44 Vibrio anguillarum genomes reveals high genetic diversity.</title>
        <authorList>
            <person name="Hansen M.J."/>
            <person name="Dalsgaard I."/>
        </authorList>
    </citation>
    <scope>NUCLEOTIDE SEQUENCE [LARGE SCALE GENOMIC DNA]</scope>
    <source>
        <strain evidence="2 3">17-16730-2A</strain>
    </source>
</reference>
<proteinExistence type="predicted"/>
<dbReference type="AlphaFoldDB" id="A0A1Y0NWZ6"/>
<accession>A0A1Y0NWZ6</accession>
<protein>
    <submittedName>
        <fullName evidence="2">Uncharacterized protein</fullName>
    </submittedName>
</protein>
<dbReference type="KEGG" id="vau:VANGNB10_cI1607c"/>
<dbReference type="EMBL" id="RDOM01000033">
    <property type="protein sequence ID" value="MBF4272935.1"/>
    <property type="molecule type" value="Genomic_DNA"/>
</dbReference>
<dbReference type="RefSeq" id="WP_041946982.1">
    <property type="nucleotide sequence ID" value="NZ_CP020534.1"/>
</dbReference>